<keyword evidence="8" id="KW-1185">Reference proteome</keyword>
<keyword evidence="2" id="KW-1003">Cell membrane</keyword>
<evidence type="ECO:0000313" key="7">
    <source>
        <dbReference type="EMBL" id="SPJ33495.1"/>
    </source>
</evidence>
<keyword evidence="5 6" id="KW-0472">Membrane</keyword>
<dbReference type="AlphaFoldDB" id="A0A2R8CKT8"/>
<name>A0A2R8CKT8_9GAMM</name>
<proteinExistence type="predicted"/>
<feature type="transmembrane region" description="Helical" evidence="6">
    <location>
        <begin position="35"/>
        <end position="61"/>
    </location>
</feature>
<dbReference type="Pfam" id="PF01810">
    <property type="entry name" value="LysE"/>
    <property type="match status" value="1"/>
</dbReference>
<reference evidence="8" key="1">
    <citation type="submission" date="2018-03" db="EMBL/GenBank/DDBJ databases">
        <authorList>
            <person name="Navarro De La Torre S."/>
        </authorList>
    </citation>
    <scope>NUCLEOTIDE SEQUENCE [LARGE SCALE GENOMIC DNA]</scope>
    <source>
        <strain evidence="8">EAod3</strain>
    </source>
</reference>
<evidence type="ECO:0000256" key="6">
    <source>
        <dbReference type="SAM" id="Phobius"/>
    </source>
</evidence>
<gene>
    <name evidence="7" type="primary">argO</name>
    <name evidence="7" type="ORF">KSP9073_01504</name>
</gene>
<dbReference type="EMBL" id="ONZI01000002">
    <property type="protein sequence ID" value="SPJ33495.1"/>
    <property type="molecule type" value="Genomic_DNA"/>
</dbReference>
<comment type="subcellular location">
    <subcellularLocation>
        <location evidence="1">Cell membrane</location>
        <topology evidence="1">Multi-pass membrane protein</topology>
    </subcellularLocation>
</comment>
<dbReference type="PANTHER" id="PTHR30086:SF20">
    <property type="entry name" value="ARGININE EXPORTER PROTEIN ARGO-RELATED"/>
    <property type="match status" value="1"/>
</dbReference>
<evidence type="ECO:0000256" key="4">
    <source>
        <dbReference type="ARBA" id="ARBA00022989"/>
    </source>
</evidence>
<dbReference type="OrthoDB" id="5638726at2"/>
<feature type="transmembrane region" description="Helical" evidence="6">
    <location>
        <begin position="176"/>
        <end position="197"/>
    </location>
</feature>
<dbReference type="GO" id="GO:0015171">
    <property type="term" value="F:amino acid transmembrane transporter activity"/>
    <property type="evidence" value="ECO:0007669"/>
    <property type="project" value="TreeGrafter"/>
</dbReference>
<dbReference type="InterPro" id="IPR001123">
    <property type="entry name" value="LeuE-type"/>
</dbReference>
<evidence type="ECO:0000256" key="5">
    <source>
        <dbReference type="ARBA" id="ARBA00023136"/>
    </source>
</evidence>
<evidence type="ECO:0000256" key="2">
    <source>
        <dbReference type="ARBA" id="ARBA00022475"/>
    </source>
</evidence>
<evidence type="ECO:0000313" key="8">
    <source>
        <dbReference type="Proteomes" id="UP000244934"/>
    </source>
</evidence>
<feature type="transmembrane region" description="Helical" evidence="6">
    <location>
        <begin position="73"/>
        <end position="91"/>
    </location>
</feature>
<feature type="transmembrane region" description="Helical" evidence="6">
    <location>
        <begin position="144"/>
        <end position="164"/>
    </location>
</feature>
<keyword evidence="4 6" id="KW-1133">Transmembrane helix</keyword>
<protein>
    <submittedName>
        <fullName evidence="7">Arginine exporter protein ArgO</fullName>
    </submittedName>
</protein>
<evidence type="ECO:0000256" key="3">
    <source>
        <dbReference type="ARBA" id="ARBA00022692"/>
    </source>
</evidence>
<dbReference type="PANTHER" id="PTHR30086">
    <property type="entry name" value="ARGININE EXPORTER PROTEIN ARGO"/>
    <property type="match status" value="1"/>
</dbReference>
<evidence type="ECO:0000256" key="1">
    <source>
        <dbReference type="ARBA" id="ARBA00004651"/>
    </source>
</evidence>
<dbReference type="Proteomes" id="UP000244934">
    <property type="component" value="Unassembled WGS sequence"/>
</dbReference>
<accession>A0A2R8CKT8</accession>
<keyword evidence="3 6" id="KW-0812">Transmembrane</keyword>
<dbReference type="GO" id="GO:0005886">
    <property type="term" value="C:plasma membrane"/>
    <property type="evidence" value="ECO:0007669"/>
    <property type="project" value="UniProtKB-SubCell"/>
</dbReference>
<sequence length="202" mass="21664">MEAFWTGLGLGLSLIMAIGAQNAFVLRQGIRGEHLFWVCLTCALCDALLLTLGVYGAATLLARFPGLDHWMRLMGALFLLLYGGRSLVAALRGGQVLNPAGQAQISLGKTLAVCLALTWLNPHVYLDTVVLVGAVSAQQTSKNAFLAGAIVASFTFFFGLGHGAKRLRGLLARPRAWQVLDGTMAFLMWGLAVSLVWPMAFE</sequence>
<organism evidence="7 8">
    <name type="scientific">Kushneria phyllosphaerae</name>
    <dbReference type="NCBI Taxonomy" id="2100822"/>
    <lineage>
        <taxon>Bacteria</taxon>
        <taxon>Pseudomonadati</taxon>
        <taxon>Pseudomonadota</taxon>
        <taxon>Gammaproteobacteria</taxon>
        <taxon>Oceanospirillales</taxon>
        <taxon>Halomonadaceae</taxon>
        <taxon>Kushneria</taxon>
    </lineage>
</organism>
<dbReference type="RefSeq" id="WP_108842337.1">
    <property type="nucleotide sequence ID" value="NZ_ONZI01000002.1"/>
</dbReference>